<name>A0ACB9A8L9_ARCLA</name>
<accession>A0ACB9A8L9</accession>
<gene>
    <name evidence="1" type="ORF">L6452_23977</name>
</gene>
<dbReference type="EMBL" id="CM042054">
    <property type="protein sequence ID" value="KAI3706324.1"/>
    <property type="molecule type" value="Genomic_DNA"/>
</dbReference>
<comment type="caution">
    <text evidence="1">The sequence shown here is derived from an EMBL/GenBank/DDBJ whole genome shotgun (WGS) entry which is preliminary data.</text>
</comment>
<sequence length="206" mass="22754">MAPTSVTDFYSSYHVSDTYLLRSSNWSENSEVKKSLELHITLSISCLRYLHPAALRGVMQGLLLKSTIFVAIVIINTKNTDGTNTLLPTPAPLAAPDMAVSVLETSVEASHTNDANSSNIPKLYTKFADDITRHRGSKLVGIRVNGRGCREDISLGILLEFASFVWLRLKFPALKRPYRVPLGVPALVVELNVLVRLWLPLPELAL</sequence>
<proteinExistence type="predicted"/>
<reference evidence="1 2" key="2">
    <citation type="journal article" date="2022" name="Mol. Ecol. Resour.">
        <title>The genomes of chicory, endive, great burdock and yacon provide insights into Asteraceae paleo-polyploidization history and plant inulin production.</title>
        <authorList>
            <person name="Fan W."/>
            <person name="Wang S."/>
            <person name="Wang H."/>
            <person name="Wang A."/>
            <person name="Jiang F."/>
            <person name="Liu H."/>
            <person name="Zhao H."/>
            <person name="Xu D."/>
            <person name="Zhang Y."/>
        </authorList>
    </citation>
    <scope>NUCLEOTIDE SEQUENCE [LARGE SCALE GENOMIC DNA]</scope>
    <source>
        <strain evidence="2">cv. Niubang</strain>
    </source>
</reference>
<dbReference type="Proteomes" id="UP001055879">
    <property type="component" value="Linkage Group LG08"/>
</dbReference>
<reference evidence="2" key="1">
    <citation type="journal article" date="2022" name="Mol. Ecol. Resour.">
        <title>The genomes of chicory, endive, great burdock and yacon provide insights into Asteraceae palaeo-polyploidization history and plant inulin production.</title>
        <authorList>
            <person name="Fan W."/>
            <person name="Wang S."/>
            <person name="Wang H."/>
            <person name="Wang A."/>
            <person name="Jiang F."/>
            <person name="Liu H."/>
            <person name="Zhao H."/>
            <person name="Xu D."/>
            <person name="Zhang Y."/>
        </authorList>
    </citation>
    <scope>NUCLEOTIDE SEQUENCE [LARGE SCALE GENOMIC DNA]</scope>
    <source>
        <strain evidence="2">cv. Niubang</strain>
    </source>
</reference>
<protein>
    <submittedName>
        <fullName evidence="1">Uncharacterized protein</fullName>
    </submittedName>
</protein>
<evidence type="ECO:0000313" key="1">
    <source>
        <dbReference type="EMBL" id="KAI3706324.1"/>
    </source>
</evidence>
<evidence type="ECO:0000313" key="2">
    <source>
        <dbReference type="Proteomes" id="UP001055879"/>
    </source>
</evidence>
<organism evidence="1 2">
    <name type="scientific">Arctium lappa</name>
    <name type="common">Greater burdock</name>
    <name type="synonym">Lappa major</name>
    <dbReference type="NCBI Taxonomy" id="4217"/>
    <lineage>
        <taxon>Eukaryota</taxon>
        <taxon>Viridiplantae</taxon>
        <taxon>Streptophyta</taxon>
        <taxon>Embryophyta</taxon>
        <taxon>Tracheophyta</taxon>
        <taxon>Spermatophyta</taxon>
        <taxon>Magnoliopsida</taxon>
        <taxon>eudicotyledons</taxon>
        <taxon>Gunneridae</taxon>
        <taxon>Pentapetalae</taxon>
        <taxon>asterids</taxon>
        <taxon>campanulids</taxon>
        <taxon>Asterales</taxon>
        <taxon>Asteraceae</taxon>
        <taxon>Carduoideae</taxon>
        <taxon>Cardueae</taxon>
        <taxon>Arctiinae</taxon>
        <taxon>Arctium</taxon>
    </lineage>
</organism>
<keyword evidence="2" id="KW-1185">Reference proteome</keyword>